<accession>A0ACC1PE15</accession>
<organism evidence="1 2">
    <name type="scientific">Xylaria curta</name>
    <dbReference type="NCBI Taxonomy" id="42375"/>
    <lineage>
        <taxon>Eukaryota</taxon>
        <taxon>Fungi</taxon>
        <taxon>Dikarya</taxon>
        <taxon>Ascomycota</taxon>
        <taxon>Pezizomycotina</taxon>
        <taxon>Sordariomycetes</taxon>
        <taxon>Xylariomycetidae</taxon>
        <taxon>Xylariales</taxon>
        <taxon>Xylariaceae</taxon>
        <taxon>Xylaria</taxon>
    </lineage>
</organism>
<comment type="caution">
    <text evidence="1">The sequence shown here is derived from an EMBL/GenBank/DDBJ whole genome shotgun (WGS) entry which is preliminary data.</text>
</comment>
<keyword evidence="2" id="KW-1185">Reference proteome</keyword>
<name>A0ACC1PE15_9PEZI</name>
<dbReference type="Proteomes" id="UP001143856">
    <property type="component" value="Unassembled WGS sequence"/>
</dbReference>
<protein>
    <submittedName>
        <fullName evidence="1">Uncharacterized protein</fullName>
    </submittedName>
</protein>
<evidence type="ECO:0000313" key="1">
    <source>
        <dbReference type="EMBL" id="KAJ2989807.1"/>
    </source>
</evidence>
<evidence type="ECO:0000313" key="2">
    <source>
        <dbReference type="Proteomes" id="UP001143856"/>
    </source>
</evidence>
<sequence length="1132" mass="127930">MLTKIWRGLKRQAKGDCPPAAPSSLGTDTHSQAAVTHITPFIPTVSHHAASEVLLTVTSGISSPVPIPNHDSPTTTAANTDVWAEAYEKFAKREPQLANDYNTLLVAIYGKDTVLLDDSLNPAQVNSIVEQLQVKREEKQWHFSFRGKTVNVRAQAEKLAKVLVWCDGIVKTALTVQPYAALAWSGVSILLPLLTNGTAQHEALLSGFDSISRVQVYWKVYQDASPEEVCLNSNVVVWAGFVELYSHIFEYQARAICHLSGTQLSRGWQKVAGWNDWEGKSSHVDELSEHCKECINVTQAKATHKKAAEQLEQIYESRAALEQIYKILEEERKQRLNDLQDQRERELLADLAADHETYKNFNPPKVPGTCEWFLEDAGLKRWLASKESSFLWTSAGPGCGKSVLSRSLIDERQLSTSPATSSICYFFFKDGDDRRERWSNALSAILHQLLMQDLTGNFIGHALIRYRNHGKALATNSSELWNILLDCATTPNAGEIICVLDALDECRKEERDIIIGKLQTFFSSDGPASHRTCRLKFFITSRPYDTIERPIGRFPDSSYLRIDGDDHSSAISKDIDRVIDVMVPKLMDHITEENRQRISERLKSMKNRTYLWLRLTFYMIQQNPSDYDKHSDVETLLNSVPDELSSAYERILDQTESRYTRVLLQLMLAATRPLSIDEANYALTLAVKNPPFKSHSTLEENIWKVDFKSVAKNYCGLLVDVHDSQLSFIHQTVREFLTKPQQESGKWRWRGCFSLPECHKIMSRSCIGYMSLREITELRHPVYMSSERSTYPFFSYAAQYWPFHYREQNQDEDDYWLREARNLCRRPLALDGSLVLDKSLAILRPPSNRFRKTERQLTGLALAAFLGLERVVRVIINEDTSLVDAPCKGCTALQAGAIAGPIVAALLKGNTTVVDMFFQLRGEEIITEDIVIAAARARKHGEIAMALILEKRGKEVKITHDALLAVAANTYCGDEIMALLFEKRGEEIKITHNVLVAAARNGRHGEKMLALILDKYDKEDKEAGIDSEVEVTRDDIVKAWEGRSTIPDSAWTNPRPIQERWAPYGLKSWKIAQYANPEAPYVVHAWLEWESKEHYDKGVSSADGATVFADVPKFSDKTPVLLAGEQVASASW</sequence>
<reference evidence="1" key="1">
    <citation type="submission" date="2022-10" db="EMBL/GenBank/DDBJ databases">
        <title>Genome Sequence of Xylaria curta.</title>
        <authorList>
            <person name="Buettner E."/>
        </authorList>
    </citation>
    <scope>NUCLEOTIDE SEQUENCE</scope>
    <source>
        <strain evidence="1">Babe10</strain>
    </source>
</reference>
<proteinExistence type="predicted"/>
<gene>
    <name evidence="1" type="ORF">NUW58_g3282</name>
</gene>
<dbReference type="EMBL" id="JAPDGR010000489">
    <property type="protein sequence ID" value="KAJ2989807.1"/>
    <property type="molecule type" value="Genomic_DNA"/>
</dbReference>